<sequence length="179" mass="19859">GNMALFAVYNADSGKGGIYSYGRKNKNHPFVLNLDYQFDADELGAVVSVDGVAVVSYKDGANYGVKAVDSTAKAIGIYEGLDFPPSLKKPIHIDNWKYVEITCKPLPDGSSIEFWFKLNKYGNFIRAKMESGSDVFRARDETKAVFLIAEDAKMFEPRVVLNPIGNISPEVIKIEVFFD</sequence>
<organism evidence="1">
    <name type="scientific">marine sediment metagenome</name>
    <dbReference type="NCBI Taxonomy" id="412755"/>
    <lineage>
        <taxon>unclassified sequences</taxon>
        <taxon>metagenomes</taxon>
        <taxon>ecological metagenomes</taxon>
    </lineage>
</organism>
<proteinExistence type="predicted"/>
<name>X0Z3X3_9ZZZZ</name>
<comment type="caution">
    <text evidence="1">The sequence shown here is derived from an EMBL/GenBank/DDBJ whole genome shotgun (WGS) entry which is preliminary data.</text>
</comment>
<accession>X0Z3X3</accession>
<dbReference type="AlphaFoldDB" id="X0Z3X3"/>
<feature type="non-terminal residue" evidence="1">
    <location>
        <position position="1"/>
    </location>
</feature>
<protein>
    <submittedName>
        <fullName evidence="1">Uncharacterized protein</fullName>
    </submittedName>
</protein>
<gene>
    <name evidence="1" type="ORF">S01H1_78066</name>
</gene>
<reference evidence="1" key="1">
    <citation type="journal article" date="2014" name="Front. Microbiol.">
        <title>High frequency of phylogenetically diverse reductive dehalogenase-homologous genes in deep subseafloor sedimentary metagenomes.</title>
        <authorList>
            <person name="Kawai M."/>
            <person name="Futagami T."/>
            <person name="Toyoda A."/>
            <person name="Takaki Y."/>
            <person name="Nishi S."/>
            <person name="Hori S."/>
            <person name="Arai W."/>
            <person name="Tsubouchi T."/>
            <person name="Morono Y."/>
            <person name="Uchiyama I."/>
            <person name="Ito T."/>
            <person name="Fujiyama A."/>
            <person name="Inagaki F."/>
            <person name="Takami H."/>
        </authorList>
    </citation>
    <scope>NUCLEOTIDE SEQUENCE</scope>
    <source>
        <strain evidence="1">Expedition CK06-06</strain>
    </source>
</reference>
<evidence type="ECO:0000313" key="1">
    <source>
        <dbReference type="EMBL" id="GAG43271.1"/>
    </source>
</evidence>
<dbReference type="EMBL" id="BARS01052519">
    <property type="protein sequence ID" value="GAG43271.1"/>
    <property type="molecule type" value="Genomic_DNA"/>
</dbReference>